<dbReference type="Gene3D" id="3.40.630.30">
    <property type="match status" value="1"/>
</dbReference>
<dbReference type="PANTHER" id="PTHR43420:SF12">
    <property type="entry name" value="N-ACETYLTRANSFERASE DOMAIN-CONTAINING PROTEIN"/>
    <property type="match status" value="1"/>
</dbReference>
<evidence type="ECO:0000256" key="3">
    <source>
        <dbReference type="SAM" id="MobiDB-lite"/>
    </source>
</evidence>
<gene>
    <name evidence="5" type="ORF">ACH47G_02305</name>
</gene>
<evidence type="ECO:0000313" key="5">
    <source>
        <dbReference type="EMBL" id="MFI2319298.1"/>
    </source>
</evidence>
<dbReference type="EMBL" id="JBIRXV010000001">
    <property type="protein sequence ID" value="MFI2319298.1"/>
    <property type="molecule type" value="Genomic_DNA"/>
</dbReference>
<keyword evidence="6" id="KW-1185">Reference proteome</keyword>
<dbReference type="RefSeq" id="WP_396953514.1">
    <property type="nucleotide sequence ID" value="NZ_JBIRXV010000001.1"/>
</dbReference>
<reference evidence="5 6" key="1">
    <citation type="submission" date="2024-10" db="EMBL/GenBank/DDBJ databases">
        <title>The Natural Products Discovery Center: Release of the First 8490 Sequenced Strains for Exploring Actinobacteria Biosynthetic Diversity.</title>
        <authorList>
            <person name="Kalkreuter E."/>
            <person name="Kautsar S.A."/>
            <person name="Yang D."/>
            <person name="Bader C.D."/>
            <person name="Teijaro C.N."/>
            <person name="Fluegel L."/>
            <person name="Davis C.M."/>
            <person name="Simpson J.R."/>
            <person name="Lauterbach L."/>
            <person name="Steele A.D."/>
            <person name="Gui C."/>
            <person name="Meng S."/>
            <person name="Li G."/>
            <person name="Viehrig K."/>
            <person name="Ye F."/>
            <person name="Su P."/>
            <person name="Kiefer A.F."/>
            <person name="Nichols A."/>
            <person name="Cepeda A.J."/>
            <person name="Yan W."/>
            <person name="Fan B."/>
            <person name="Jiang Y."/>
            <person name="Adhikari A."/>
            <person name="Zheng C.-J."/>
            <person name="Schuster L."/>
            <person name="Cowan T.M."/>
            <person name="Smanski M.J."/>
            <person name="Chevrette M.G."/>
            <person name="De Carvalho L.P.S."/>
            <person name="Shen B."/>
        </authorList>
    </citation>
    <scope>NUCLEOTIDE SEQUENCE [LARGE SCALE GENOMIC DNA]</scope>
    <source>
        <strain evidence="5 6">NPDC019626</strain>
    </source>
</reference>
<dbReference type="InterPro" id="IPR000182">
    <property type="entry name" value="GNAT_dom"/>
</dbReference>
<name>A0ABW7WCE6_9NOCA</name>
<organism evidence="5 6">
    <name type="scientific">Nocardia beijingensis</name>
    <dbReference type="NCBI Taxonomy" id="95162"/>
    <lineage>
        <taxon>Bacteria</taxon>
        <taxon>Bacillati</taxon>
        <taxon>Actinomycetota</taxon>
        <taxon>Actinomycetes</taxon>
        <taxon>Mycobacteriales</taxon>
        <taxon>Nocardiaceae</taxon>
        <taxon>Nocardia</taxon>
    </lineage>
</organism>
<protein>
    <submittedName>
        <fullName evidence="5">GNAT family N-acetyltransferase</fullName>
    </submittedName>
</protein>
<dbReference type="PROSITE" id="PS51186">
    <property type="entry name" value="GNAT"/>
    <property type="match status" value="1"/>
</dbReference>
<comment type="caution">
    <text evidence="5">The sequence shown here is derived from an EMBL/GenBank/DDBJ whole genome shotgun (WGS) entry which is preliminary data.</text>
</comment>
<evidence type="ECO:0000313" key="6">
    <source>
        <dbReference type="Proteomes" id="UP001611450"/>
    </source>
</evidence>
<dbReference type="SUPFAM" id="SSF55729">
    <property type="entry name" value="Acyl-CoA N-acyltransferases (Nat)"/>
    <property type="match status" value="1"/>
</dbReference>
<dbReference type="InterPro" id="IPR016181">
    <property type="entry name" value="Acyl_CoA_acyltransferase"/>
</dbReference>
<dbReference type="InterPro" id="IPR050680">
    <property type="entry name" value="YpeA/RimI_acetyltransf"/>
</dbReference>
<proteinExistence type="predicted"/>
<keyword evidence="1" id="KW-0808">Transferase</keyword>
<evidence type="ECO:0000259" key="4">
    <source>
        <dbReference type="PROSITE" id="PS51186"/>
    </source>
</evidence>
<dbReference type="CDD" id="cd04301">
    <property type="entry name" value="NAT_SF"/>
    <property type="match status" value="1"/>
</dbReference>
<sequence length="167" mass="18314">MMGGMESSKVTLRRMTEAEYTEATRDREAAGARELGKFMPDEEAWKRARHGTAQFLPAGRDTEGHHLVVAVNASGEVVGNAWIGPDPRDTTGTAESAWLYDINVHEPFRRRGYGSAILAAVEDLIAGEGRTRLGLNVVGDNAAAIALYRRNGYQVSSMHLDKQLRSE</sequence>
<keyword evidence="2" id="KW-0012">Acyltransferase</keyword>
<feature type="domain" description="N-acetyltransferase" evidence="4">
    <location>
        <begin position="10"/>
        <end position="167"/>
    </location>
</feature>
<evidence type="ECO:0000256" key="2">
    <source>
        <dbReference type="ARBA" id="ARBA00023315"/>
    </source>
</evidence>
<feature type="compositionally biased region" description="Basic and acidic residues" evidence="3">
    <location>
        <begin position="14"/>
        <end position="29"/>
    </location>
</feature>
<dbReference type="Proteomes" id="UP001611450">
    <property type="component" value="Unassembled WGS sequence"/>
</dbReference>
<dbReference type="Pfam" id="PF00583">
    <property type="entry name" value="Acetyltransf_1"/>
    <property type="match status" value="1"/>
</dbReference>
<dbReference type="PANTHER" id="PTHR43420">
    <property type="entry name" value="ACETYLTRANSFERASE"/>
    <property type="match status" value="1"/>
</dbReference>
<evidence type="ECO:0000256" key="1">
    <source>
        <dbReference type="ARBA" id="ARBA00022679"/>
    </source>
</evidence>
<feature type="region of interest" description="Disordered" evidence="3">
    <location>
        <begin position="1"/>
        <end position="29"/>
    </location>
</feature>
<accession>A0ABW7WCE6</accession>